<dbReference type="Proteomes" id="UP000051497">
    <property type="component" value="Unassembled WGS sequence"/>
</dbReference>
<dbReference type="EMBL" id="LKAJ01000002">
    <property type="protein sequence ID" value="KRG22288.1"/>
    <property type="molecule type" value="Genomic_DNA"/>
</dbReference>
<evidence type="ECO:0000313" key="3">
    <source>
        <dbReference type="EMBL" id="MCS5712511.1"/>
    </source>
</evidence>
<reference evidence="3" key="3">
    <citation type="submission" date="2021-06" db="EMBL/GenBank/DDBJ databases">
        <title>Genomic Description and Analysis of Intracellular Bacteria, Candidatus Berkiella cookevillensis and Candidatus Berkiella aquae.</title>
        <authorList>
            <person name="Kidane D.T."/>
            <person name="Mehari Y.T."/>
            <person name="Rice F.C."/>
            <person name="Arivett B.A."/>
            <person name="Farone A.L."/>
            <person name="Berk S.G."/>
            <person name="Farone M.B."/>
        </authorList>
    </citation>
    <scope>NUCLEOTIDE SEQUENCE</scope>
    <source>
        <strain evidence="3">HT99</strain>
    </source>
</reference>
<feature type="transmembrane region" description="Helical" evidence="1">
    <location>
        <begin position="98"/>
        <end position="123"/>
    </location>
</feature>
<keyword evidence="4" id="KW-1185">Reference proteome</keyword>
<protein>
    <recommendedName>
        <fullName evidence="5">Membrane domain of glycerophosphoryl diester phosphodiesterase</fullName>
    </recommendedName>
</protein>
<keyword evidence="1" id="KW-0472">Membrane</keyword>
<feature type="transmembrane region" description="Helical" evidence="1">
    <location>
        <begin position="23"/>
        <end position="44"/>
    </location>
</feature>
<evidence type="ECO:0008006" key="5">
    <source>
        <dbReference type="Google" id="ProtNLM"/>
    </source>
</evidence>
<organism evidence="2">
    <name type="scientific">Candidatus Berkiella aquae</name>
    <dbReference type="NCBI Taxonomy" id="295108"/>
    <lineage>
        <taxon>Bacteria</taxon>
        <taxon>Pseudomonadati</taxon>
        <taxon>Pseudomonadota</taxon>
        <taxon>Gammaproteobacteria</taxon>
        <taxon>Candidatus Berkiellales</taxon>
        <taxon>Candidatus Berkiellaceae</taxon>
        <taxon>Candidatus Berkiella</taxon>
    </lineage>
</organism>
<evidence type="ECO:0000313" key="4">
    <source>
        <dbReference type="Proteomes" id="UP000051497"/>
    </source>
</evidence>
<name>A0A0Q9YNJ9_9GAMM</name>
<proteinExistence type="predicted"/>
<keyword evidence="1" id="KW-0812">Transmembrane</keyword>
<accession>A0A0Q9YNJ9</accession>
<keyword evidence="1" id="KW-1133">Transmembrane helix</keyword>
<feature type="transmembrane region" description="Helical" evidence="1">
    <location>
        <begin position="188"/>
        <end position="209"/>
    </location>
</feature>
<evidence type="ECO:0000313" key="2">
    <source>
        <dbReference type="EMBL" id="KRG22288.1"/>
    </source>
</evidence>
<dbReference type="AlphaFoldDB" id="A0A0Q9YNJ9"/>
<gene>
    <name evidence="2" type="ORF">HT99x_00707</name>
    <name evidence="3" type="ORF">HT99x_013810</name>
</gene>
<dbReference type="RefSeq" id="WP_075065345.1">
    <property type="nucleotide sequence ID" value="NZ_LKAJ02000001.1"/>
</dbReference>
<reference evidence="2" key="1">
    <citation type="submission" date="2015-09" db="EMBL/GenBank/DDBJ databases">
        <title>Draft Genome Sequences of Two Novel Amoeba-resistant Intranuclear Bacteria, Candidatus Berkiella cookevillensis and Candidatus Berkiella aquae.</title>
        <authorList>
            <person name="Mehari Y.T."/>
            <person name="Arivett B.A."/>
            <person name="Farone A.L."/>
            <person name="Gunderson J.H."/>
            <person name="Farone M.B."/>
        </authorList>
    </citation>
    <scope>NUCLEOTIDE SEQUENCE [LARGE SCALE GENOMIC DNA]</scope>
    <source>
        <strain evidence="2">HT99</strain>
    </source>
</reference>
<reference evidence="3" key="2">
    <citation type="journal article" date="2016" name="Genome Announc.">
        <title>Draft Genome Sequences of Two Novel Amoeba-Resistant Intranuclear Bacteria, 'Candidatus Berkiella cookevillensis' and 'Candidatus Berkiella aquae'.</title>
        <authorList>
            <person name="Mehari Y.T."/>
            <person name="Arivett B.A."/>
            <person name="Farone A.L."/>
            <person name="Gunderson J.H."/>
            <person name="Farone M.B."/>
        </authorList>
    </citation>
    <scope>NUCLEOTIDE SEQUENCE</scope>
    <source>
        <strain evidence="3">HT99</strain>
    </source>
</reference>
<feature type="transmembrane region" description="Helical" evidence="1">
    <location>
        <begin position="215"/>
        <end position="237"/>
    </location>
</feature>
<sequence length="262" mass="29938">MAKPFPSLFDTLGRASILWGKSFLDLLPVLLLWMLSQMLLEYFLPQQAQVSAMLFVTLFLDMAITTLFFSMIVYGLFQRLRSHPIDFTVMFKSGYQRFIPIYLAYIVISLPLLLVLFAFAGLLYFSKLIPMAWTMNILSMQHIIILLATLLSLVLIVNFFIAGVLIVIERQKVLSALKNSYQLVKKHWVDTLLIILLFGIIAAFLMLALDEMQIPYAKAILILLLSSFYPALMIIHYDNLLKDTPKQGNEILSLPQIGQKSH</sequence>
<evidence type="ECO:0000256" key="1">
    <source>
        <dbReference type="SAM" id="Phobius"/>
    </source>
</evidence>
<dbReference type="EMBL" id="LKAJ02000001">
    <property type="protein sequence ID" value="MCS5712511.1"/>
    <property type="molecule type" value="Genomic_DNA"/>
</dbReference>
<comment type="caution">
    <text evidence="2">The sequence shown here is derived from an EMBL/GenBank/DDBJ whole genome shotgun (WGS) entry which is preliminary data.</text>
</comment>
<feature type="transmembrane region" description="Helical" evidence="1">
    <location>
        <begin position="50"/>
        <end position="77"/>
    </location>
</feature>
<feature type="transmembrane region" description="Helical" evidence="1">
    <location>
        <begin position="143"/>
        <end position="168"/>
    </location>
</feature>